<feature type="domain" description="ABC transporter" evidence="4">
    <location>
        <begin position="4"/>
        <end position="234"/>
    </location>
</feature>
<dbReference type="InterPro" id="IPR027417">
    <property type="entry name" value="P-loop_NTPase"/>
</dbReference>
<dbReference type="Pfam" id="PF00005">
    <property type="entry name" value="ABC_tran"/>
    <property type="match status" value="1"/>
</dbReference>
<protein>
    <recommendedName>
        <fullName evidence="4">ABC transporter domain-containing protein</fullName>
    </recommendedName>
</protein>
<dbReference type="Gene3D" id="3.40.50.300">
    <property type="entry name" value="P-loop containing nucleotide triphosphate hydrolases"/>
    <property type="match status" value="1"/>
</dbReference>
<dbReference type="GO" id="GO:0005524">
    <property type="term" value="F:ATP binding"/>
    <property type="evidence" value="ECO:0007669"/>
    <property type="project" value="UniProtKB-KW"/>
</dbReference>
<dbReference type="PANTHER" id="PTHR42939:SF1">
    <property type="entry name" value="ABC TRANSPORTER ATP-BINDING PROTEIN ALBC-RELATED"/>
    <property type="match status" value="1"/>
</dbReference>
<dbReference type="SMART" id="SM00382">
    <property type="entry name" value="AAA"/>
    <property type="match status" value="1"/>
</dbReference>
<dbReference type="EMBL" id="LJNI01000086">
    <property type="protein sequence ID" value="KPJ72270.1"/>
    <property type="molecule type" value="Genomic_DNA"/>
</dbReference>
<evidence type="ECO:0000256" key="3">
    <source>
        <dbReference type="ARBA" id="ARBA00022840"/>
    </source>
</evidence>
<dbReference type="PROSITE" id="PS50893">
    <property type="entry name" value="ABC_TRANSPORTER_2"/>
    <property type="match status" value="1"/>
</dbReference>
<organism evidence="5 6">
    <name type="scientific">candidate division TA06 bacterium DG_78</name>
    <dbReference type="NCBI Taxonomy" id="1703772"/>
    <lineage>
        <taxon>Bacteria</taxon>
        <taxon>Bacteria division TA06</taxon>
    </lineage>
</organism>
<evidence type="ECO:0000313" key="5">
    <source>
        <dbReference type="EMBL" id="KPJ72270.1"/>
    </source>
</evidence>
<dbReference type="GO" id="GO:0016887">
    <property type="term" value="F:ATP hydrolysis activity"/>
    <property type="evidence" value="ECO:0007669"/>
    <property type="project" value="InterPro"/>
</dbReference>
<gene>
    <name evidence="5" type="ORF">AMJ52_06870</name>
</gene>
<dbReference type="SUPFAM" id="SSF52540">
    <property type="entry name" value="P-loop containing nucleoside triphosphate hydrolases"/>
    <property type="match status" value="1"/>
</dbReference>
<dbReference type="CDD" id="cd03230">
    <property type="entry name" value="ABC_DR_subfamily_A"/>
    <property type="match status" value="1"/>
</dbReference>
<keyword evidence="1" id="KW-0813">Transport</keyword>
<keyword evidence="3" id="KW-0067">ATP-binding</keyword>
<dbReference type="InterPro" id="IPR051782">
    <property type="entry name" value="ABC_Transporter_VariousFunc"/>
</dbReference>
<keyword evidence="2" id="KW-0547">Nucleotide-binding</keyword>
<reference evidence="5 6" key="1">
    <citation type="journal article" date="2015" name="Microbiome">
        <title>Genomic resolution of linkages in carbon, nitrogen, and sulfur cycling among widespread estuary sediment bacteria.</title>
        <authorList>
            <person name="Baker B.J."/>
            <person name="Lazar C.S."/>
            <person name="Teske A.P."/>
            <person name="Dick G.J."/>
        </authorList>
    </citation>
    <scope>NUCLEOTIDE SEQUENCE [LARGE SCALE GENOMIC DNA]</scope>
    <source>
        <strain evidence="5">DG_78</strain>
    </source>
</reference>
<evidence type="ECO:0000259" key="4">
    <source>
        <dbReference type="PROSITE" id="PS50893"/>
    </source>
</evidence>
<name>A0A0S7YBY6_UNCT6</name>
<comment type="caution">
    <text evidence="5">The sequence shown here is derived from an EMBL/GenBank/DDBJ whole genome shotgun (WGS) entry which is preliminary data.</text>
</comment>
<evidence type="ECO:0000313" key="6">
    <source>
        <dbReference type="Proteomes" id="UP000051012"/>
    </source>
</evidence>
<evidence type="ECO:0000256" key="1">
    <source>
        <dbReference type="ARBA" id="ARBA00022448"/>
    </source>
</evidence>
<dbReference type="PANTHER" id="PTHR42939">
    <property type="entry name" value="ABC TRANSPORTER ATP-BINDING PROTEIN ALBC-RELATED"/>
    <property type="match status" value="1"/>
</dbReference>
<accession>A0A0S7YBY6</accession>
<evidence type="ECO:0000256" key="2">
    <source>
        <dbReference type="ARBA" id="ARBA00022741"/>
    </source>
</evidence>
<proteinExistence type="predicted"/>
<dbReference type="AlphaFoldDB" id="A0A0S7YBY6"/>
<sequence>MKTLVIKNLKKKFGTTWAVRNLNLELEPGEIFVLLGPNGAGKTTTLKLIAGLLHPDEGDVVINGIDTRKNPLEAKSRIGYIPDEPFIYSKLTGREFINFVAGIYNVKHDDYEKKMAELFKRFGVGAWIDGFSEGYSHGMKQKVVMCQLLLHDPQLILIDEPLVGLDPKSSKTVRETFIELKNQGKTLFICTHTLSFAKDIASKIGIINVGEMKFIGNLDELSKISGKRDIEEIYLKLSEESVNETIP</sequence>
<dbReference type="Proteomes" id="UP000051012">
    <property type="component" value="Unassembled WGS sequence"/>
</dbReference>
<dbReference type="PROSITE" id="PS00211">
    <property type="entry name" value="ABC_TRANSPORTER_1"/>
    <property type="match status" value="1"/>
</dbReference>
<dbReference type="InterPro" id="IPR017871">
    <property type="entry name" value="ABC_transporter-like_CS"/>
</dbReference>
<dbReference type="InterPro" id="IPR003593">
    <property type="entry name" value="AAA+_ATPase"/>
</dbReference>
<dbReference type="InterPro" id="IPR003439">
    <property type="entry name" value="ABC_transporter-like_ATP-bd"/>
</dbReference>